<comment type="caution">
    <text evidence="2">The sequence shown here is derived from an EMBL/GenBank/DDBJ whole genome shotgun (WGS) entry which is preliminary data.</text>
</comment>
<organism evidence="2 3">
    <name type="scientific">Heyndrickxia coagulans DSM 1 = ATCC 7050</name>
    <dbReference type="NCBI Taxonomy" id="1121088"/>
    <lineage>
        <taxon>Bacteria</taxon>
        <taxon>Bacillati</taxon>
        <taxon>Bacillota</taxon>
        <taxon>Bacilli</taxon>
        <taxon>Bacillales</taxon>
        <taxon>Bacillaceae</taxon>
        <taxon>Heyndrickxia</taxon>
    </lineage>
</organism>
<sequence length="71" mass="8266">MNIHSFALRIDRKHELSAKRQCCSTCIYGAAPCTEEKEDKQLNIYKQNHNHFNPETEEKSTKNSIRGKKLC</sequence>
<evidence type="ECO:0000313" key="2">
    <source>
        <dbReference type="EMBL" id="SHF79561.1"/>
    </source>
</evidence>
<gene>
    <name evidence="2" type="ORF">SAMN02745208_02688</name>
</gene>
<feature type="compositionally biased region" description="Basic and acidic residues" evidence="1">
    <location>
        <begin position="52"/>
        <end position="61"/>
    </location>
</feature>
<evidence type="ECO:0000256" key="1">
    <source>
        <dbReference type="SAM" id="MobiDB-lite"/>
    </source>
</evidence>
<evidence type="ECO:0000313" key="3">
    <source>
        <dbReference type="Proteomes" id="UP000184029"/>
    </source>
</evidence>
<dbReference type="Proteomes" id="UP000184029">
    <property type="component" value="Unassembled WGS sequence"/>
</dbReference>
<dbReference type="EMBL" id="FQUB01000073">
    <property type="protein sequence ID" value="SHF79561.1"/>
    <property type="molecule type" value="Genomic_DNA"/>
</dbReference>
<accession>A0A8B4BX34</accession>
<proteinExistence type="predicted"/>
<protein>
    <submittedName>
        <fullName evidence="2">Uncharacterized protein</fullName>
    </submittedName>
</protein>
<name>A0A8B4BX34_HEYCO</name>
<feature type="region of interest" description="Disordered" evidence="1">
    <location>
        <begin position="49"/>
        <end position="71"/>
    </location>
</feature>
<dbReference type="KEGG" id="bcoa:BF29_2074"/>
<dbReference type="AlphaFoldDB" id="A0A8B4BX34"/>
<reference evidence="2 3" key="1">
    <citation type="submission" date="2016-11" db="EMBL/GenBank/DDBJ databases">
        <authorList>
            <person name="Varghese N."/>
            <person name="Submissions S."/>
        </authorList>
    </citation>
    <scope>NUCLEOTIDE SEQUENCE [LARGE SCALE GENOMIC DNA]</scope>
    <source>
        <strain evidence="2 3">DSM 1</strain>
    </source>
</reference>